<dbReference type="Proteomes" id="UP000007947">
    <property type="component" value="Chromosome"/>
</dbReference>
<protein>
    <submittedName>
        <fullName evidence="1">Uncharacterized protein</fullName>
    </submittedName>
</protein>
<dbReference type="EMBL" id="AP012204">
    <property type="protein sequence ID" value="BAK33234.1"/>
    <property type="molecule type" value="Genomic_DNA"/>
</dbReference>
<evidence type="ECO:0000313" key="1">
    <source>
        <dbReference type="EMBL" id="BAK33234.1"/>
    </source>
</evidence>
<gene>
    <name evidence="1" type="ordered locus">MLP_02200</name>
</gene>
<dbReference type="HOGENOM" id="CLU_1693472_0_0_11"/>
<dbReference type="RefSeq" id="WP_013861123.1">
    <property type="nucleotide sequence ID" value="NC_015635.1"/>
</dbReference>
<keyword evidence="2" id="KW-1185">Reference proteome</keyword>
<evidence type="ECO:0000313" key="2">
    <source>
        <dbReference type="Proteomes" id="UP000007947"/>
    </source>
</evidence>
<accession>F5XHT9</accession>
<sequence>MNELRAFADGRWSEFTGLDRCSLAEADDQLGERQDGRLHGGMFGGEPTQFGIYPGSAATPGGLTVWVLGEAVVGLEAHQPTPSPTALSALGEPGTVIGSELGPDWSQELWPERGLVLHRRAERFAVVFGLKPFTVEGWESDPLRWWRIERRPTRR</sequence>
<name>F5XHT9_MICPN</name>
<proteinExistence type="predicted"/>
<dbReference type="KEGG" id="mph:MLP_02200"/>
<dbReference type="AlphaFoldDB" id="F5XHT9"/>
<organism evidence="1 2">
    <name type="scientific">Microlunatus phosphovorus (strain ATCC 700054 / DSM 10555 / JCM 9379 / NBRC 101784 / NCIMB 13414 / VKM Ac-1990 / NM-1)</name>
    <dbReference type="NCBI Taxonomy" id="1032480"/>
    <lineage>
        <taxon>Bacteria</taxon>
        <taxon>Bacillati</taxon>
        <taxon>Actinomycetota</taxon>
        <taxon>Actinomycetes</taxon>
        <taxon>Propionibacteriales</taxon>
        <taxon>Propionibacteriaceae</taxon>
        <taxon>Microlunatus</taxon>
    </lineage>
</organism>
<dbReference type="STRING" id="1032480.MLP_02200"/>
<reference evidence="1 2" key="1">
    <citation type="submission" date="2011-05" db="EMBL/GenBank/DDBJ databases">
        <title>Whole genome sequence of Microlunatus phosphovorus NM-1.</title>
        <authorList>
            <person name="Hosoyama A."/>
            <person name="Sasaki K."/>
            <person name="Harada T."/>
            <person name="Igarashi R."/>
            <person name="Kawakoshi A."/>
            <person name="Sasagawa M."/>
            <person name="Fukada J."/>
            <person name="Nakamura S."/>
            <person name="Katano Y."/>
            <person name="Hanada S."/>
            <person name="Kamagata Y."/>
            <person name="Nakamura N."/>
            <person name="Yamazaki S."/>
            <person name="Fujita N."/>
        </authorList>
    </citation>
    <scope>NUCLEOTIDE SEQUENCE [LARGE SCALE GENOMIC DNA]</scope>
    <source>
        <strain evidence="2">ATCC 700054 / DSM 10555 / JCM 9379 / NBRC 101784 / NCIMB 13414 / VKM Ac-1990 / NM-1</strain>
    </source>
</reference>